<gene>
    <name evidence="10" type="ORF">J2736_004119</name>
</gene>
<name>A0ABU1NZI2_9BACL</name>
<keyword evidence="6" id="KW-0564">Palmitate</keyword>
<dbReference type="Gene3D" id="3.30.300.210">
    <property type="entry name" value="Nutrient germinant receptor protein C, domain 3"/>
    <property type="match status" value="1"/>
</dbReference>
<dbReference type="InterPro" id="IPR038501">
    <property type="entry name" value="Spore_GerAC_C_sf"/>
</dbReference>
<evidence type="ECO:0000256" key="6">
    <source>
        <dbReference type="ARBA" id="ARBA00023139"/>
    </source>
</evidence>
<keyword evidence="11" id="KW-1185">Reference proteome</keyword>
<dbReference type="NCBIfam" id="TIGR02887">
    <property type="entry name" value="spore_ger_x_C"/>
    <property type="match status" value="1"/>
</dbReference>
<evidence type="ECO:0000256" key="5">
    <source>
        <dbReference type="ARBA" id="ARBA00023136"/>
    </source>
</evidence>
<dbReference type="EMBL" id="JAVDSB010000008">
    <property type="protein sequence ID" value="MDR6552912.1"/>
    <property type="molecule type" value="Genomic_DNA"/>
</dbReference>
<dbReference type="InterPro" id="IPR008844">
    <property type="entry name" value="Spore_GerAC-like"/>
</dbReference>
<organism evidence="10 11">
    <name type="scientific">Paenibacillus qinlingensis</name>
    <dbReference type="NCBI Taxonomy" id="1837343"/>
    <lineage>
        <taxon>Bacteria</taxon>
        <taxon>Bacillati</taxon>
        <taxon>Bacillota</taxon>
        <taxon>Bacilli</taxon>
        <taxon>Bacillales</taxon>
        <taxon>Paenibacillaceae</taxon>
        <taxon>Paenibacillus</taxon>
    </lineage>
</organism>
<evidence type="ECO:0000256" key="2">
    <source>
        <dbReference type="ARBA" id="ARBA00007886"/>
    </source>
</evidence>
<dbReference type="Pfam" id="PF05504">
    <property type="entry name" value="Spore_GerAC"/>
    <property type="match status" value="1"/>
</dbReference>
<dbReference type="RefSeq" id="WP_310500404.1">
    <property type="nucleotide sequence ID" value="NZ_JAVDSB010000008.1"/>
</dbReference>
<keyword evidence="5" id="KW-0472">Membrane</keyword>
<dbReference type="Pfam" id="PF25198">
    <property type="entry name" value="Spore_GerAC_N"/>
    <property type="match status" value="1"/>
</dbReference>
<accession>A0ABU1NZI2</accession>
<dbReference type="PANTHER" id="PTHR35789">
    <property type="entry name" value="SPORE GERMINATION PROTEIN B3"/>
    <property type="match status" value="1"/>
</dbReference>
<reference evidence="10 11" key="1">
    <citation type="submission" date="2023-07" db="EMBL/GenBank/DDBJ databases">
        <title>Sorghum-associated microbial communities from plants grown in Nebraska, USA.</title>
        <authorList>
            <person name="Schachtman D."/>
        </authorList>
    </citation>
    <scope>NUCLEOTIDE SEQUENCE [LARGE SCALE GENOMIC DNA]</scope>
    <source>
        <strain evidence="10 11">CC258</strain>
    </source>
</reference>
<keyword evidence="3" id="KW-0309">Germination</keyword>
<feature type="domain" description="Spore germination GerAC-like C-terminal" evidence="8">
    <location>
        <begin position="222"/>
        <end position="385"/>
    </location>
</feature>
<evidence type="ECO:0000313" key="11">
    <source>
        <dbReference type="Proteomes" id="UP001267290"/>
    </source>
</evidence>
<dbReference type="InterPro" id="IPR046953">
    <property type="entry name" value="Spore_GerAC-like_C"/>
</dbReference>
<evidence type="ECO:0000256" key="1">
    <source>
        <dbReference type="ARBA" id="ARBA00004635"/>
    </source>
</evidence>
<comment type="similarity">
    <text evidence="2">Belongs to the GerABKC lipoprotein family.</text>
</comment>
<dbReference type="InterPro" id="IPR057336">
    <property type="entry name" value="GerAC_N"/>
</dbReference>
<feature type="domain" description="Spore germination protein N-terminal" evidence="9">
    <location>
        <begin position="22"/>
        <end position="195"/>
    </location>
</feature>
<evidence type="ECO:0000259" key="8">
    <source>
        <dbReference type="Pfam" id="PF05504"/>
    </source>
</evidence>
<evidence type="ECO:0000256" key="3">
    <source>
        <dbReference type="ARBA" id="ARBA00022544"/>
    </source>
</evidence>
<comment type="subcellular location">
    <subcellularLocation>
        <location evidence="1">Membrane</location>
        <topology evidence="1">Lipid-anchor</topology>
    </subcellularLocation>
</comment>
<evidence type="ECO:0000313" key="10">
    <source>
        <dbReference type="EMBL" id="MDR6552912.1"/>
    </source>
</evidence>
<protein>
    <submittedName>
        <fullName evidence="10">Spore germination protein KC</fullName>
    </submittedName>
</protein>
<dbReference type="Gene3D" id="6.20.190.10">
    <property type="entry name" value="Nutrient germinant receptor protein C, domain 1"/>
    <property type="match status" value="1"/>
</dbReference>
<evidence type="ECO:0000256" key="7">
    <source>
        <dbReference type="ARBA" id="ARBA00023288"/>
    </source>
</evidence>
<keyword evidence="7" id="KW-0449">Lipoprotein</keyword>
<proteinExistence type="inferred from homology"/>
<evidence type="ECO:0000259" key="9">
    <source>
        <dbReference type="Pfam" id="PF25198"/>
    </source>
</evidence>
<dbReference type="PANTHER" id="PTHR35789:SF1">
    <property type="entry name" value="SPORE GERMINATION PROTEIN B3"/>
    <property type="match status" value="1"/>
</dbReference>
<comment type="caution">
    <text evidence="10">The sequence shown here is derived from an EMBL/GenBank/DDBJ whole genome shotgun (WGS) entry which is preliminary data.</text>
</comment>
<dbReference type="Proteomes" id="UP001267290">
    <property type="component" value="Unassembled WGS sequence"/>
</dbReference>
<dbReference type="PROSITE" id="PS51257">
    <property type="entry name" value="PROKAR_LIPOPROTEIN"/>
    <property type="match status" value="1"/>
</dbReference>
<keyword evidence="4" id="KW-0732">Signal</keyword>
<sequence>MRKRVLALLFMGIVIVLTGCWNRNELTDLAFVVGMAIDNSDDQIEVSIQVVEPQQINAKGGSTRIPAIMYKSKADTLAEALRKMMTVCPRKPYVSHLRVLAIGESLARVGIADTLDYISRDHEFRNDFSIIIAKGGKGADVLSILTALEPIPSNSLFDTLRVSSREWAPTTTITLDELITDLVSQGKNPVLSGIERTGDLKVGRSLDNLESTTPNGNVRLVGLAVFQKDKLVGWLDEADSKGYNYIEGNVKRTIGNVTCADGGQISFEVLNTKSNMKGVIKNGEPQIDIRLLVEQNVAEVKCQVDLMKLETIEGLQERSNKQLKELIQHTIHEVQAKYQSDIFGFGEVIHRNDPKGWQQIKDNWQELFTKLSVNVEVETKTRLTGTTSNSLVEELKKKK</sequence>
<evidence type="ECO:0000256" key="4">
    <source>
        <dbReference type="ARBA" id="ARBA00022729"/>
    </source>
</evidence>